<evidence type="ECO:0000256" key="2">
    <source>
        <dbReference type="ARBA" id="ARBA00022490"/>
    </source>
</evidence>
<organism evidence="8 9">
    <name type="scientific">Gigaspora margarita</name>
    <dbReference type="NCBI Taxonomy" id="4874"/>
    <lineage>
        <taxon>Eukaryota</taxon>
        <taxon>Fungi</taxon>
        <taxon>Fungi incertae sedis</taxon>
        <taxon>Mucoromycota</taxon>
        <taxon>Glomeromycotina</taxon>
        <taxon>Glomeromycetes</taxon>
        <taxon>Diversisporales</taxon>
        <taxon>Gigasporaceae</taxon>
        <taxon>Gigaspora</taxon>
    </lineage>
</organism>
<dbReference type="OrthoDB" id="2423701at2759"/>
<dbReference type="FunFam" id="1.25.40.10:FF:000020">
    <property type="entry name" value="Stress-induced phosphoprotein 1"/>
    <property type="match status" value="1"/>
</dbReference>
<dbReference type="Pfam" id="PF17830">
    <property type="entry name" value="STI1-HOP_DP"/>
    <property type="match status" value="1"/>
</dbReference>
<keyword evidence="3" id="KW-0677">Repeat</keyword>
<comment type="caution">
    <text evidence="8">The sequence shown here is derived from an EMBL/GenBank/DDBJ whole genome shotgun (WGS) entry which is preliminary data.</text>
</comment>
<keyword evidence="4 5" id="KW-0802">TPR repeat</keyword>
<gene>
    <name evidence="8" type="ORF">F8M41_014442</name>
</gene>
<feature type="repeat" description="TPR" evidence="5">
    <location>
        <begin position="71"/>
        <end position="104"/>
    </location>
</feature>
<evidence type="ECO:0000313" key="9">
    <source>
        <dbReference type="Proteomes" id="UP000439903"/>
    </source>
</evidence>
<dbReference type="SMART" id="SM00028">
    <property type="entry name" value="TPR"/>
    <property type="match status" value="4"/>
</dbReference>
<dbReference type="InterPro" id="IPR041243">
    <property type="entry name" value="STI1/HOP_DP"/>
</dbReference>
<evidence type="ECO:0000256" key="6">
    <source>
        <dbReference type="SAM" id="MobiDB-lite"/>
    </source>
</evidence>
<dbReference type="Proteomes" id="UP000439903">
    <property type="component" value="Unassembled WGS sequence"/>
</dbReference>
<dbReference type="PANTHER" id="PTHR22904">
    <property type="entry name" value="TPR REPEAT CONTAINING PROTEIN"/>
    <property type="match status" value="1"/>
</dbReference>
<dbReference type="Gene3D" id="1.10.260.100">
    <property type="match status" value="1"/>
</dbReference>
<dbReference type="Pfam" id="PF00515">
    <property type="entry name" value="TPR_1"/>
    <property type="match status" value="2"/>
</dbReference>
<feature type="domain" description="STI1/HOP DP" evidence="7">
    <location>
        <begin position="132"/>
        <end position="180"/>
    </location>
</feature>
<keyword evidence="2" id="KW-0963">Cytoplasm</keyword>
<accession>A0A8H3ZYB8</accession>
<dbReference type="SUPFAM" id="SSF48452">
    <property type="entry name" value="TPR-like"/>
    <property type="match status" value="2"/>
</dbReference>
<evidence type="ECO:0000313" key="8">
    <source>
        <dbReference type="EMBL" id="KAF0358384.1"/>
    </source>
</evidence>
<proteinExistence type="predicted"/>
<dbReference type="PANTHER" id="PTHR22904:SF523">
    <property type="entry name" value="STRESS-INDUCED-PHOSPHOPROTEIN 1"/>
    <property type="match status" value="1"/>
</dbReference>
<comment type="subcellular location">
    <subcellularLocation>
        <location evidence="1">Cytoplasm</location>
    </subcellularLocation>
</comment>
<protein>
    <submittedName>
        <fullName evidence="8">Stress-inducible protein</fullName>
    </submittedName>
</protein>
<evidence type="ECO:0000256" key="4">
    <source>
        <dbReference type="ARBA" id="ARBA00022803"/>
    </source>
</evidence>
<dbReference type="GO" id="GO:0051879">
    <property type="term" value="F:Hsp90 protein binding"/>
    <property type="evidence" value="ECO:0007669"/>
    <property type="project" value="TreeGrafter"/>
</dbReference>
<feature type="compositionally biased region" description="Basic and acidic residues" evidence="6">
    <location>
        <begin position="191"/>
        <end position="237"/>
    </location>
</feature>
<dbReference type="PROSITE" id="PS50293">
    <property type="entry name" value="TPR_REGION"/>
    <property type="match status" value="2"/>
</dbReference>
<dbReference type="EMBL" id="WTPW01002967">
    <property type="protein sequence ID" value="KAF0358384.1"/>
    <property type="molecule type" value="Genomic_DNA"/>
</dbReference>
<evidence type="ECO:0000259" key="7">
    <source>
        <dbReference type="Pfam" id="PF17830"/>
    </source>
</evidence>
<evidence type="ECO:0000256" key="3">
    <source>
        <dbReference type="ARBA" id="ARBA00022737"/>
    </source>
</evidence>
<sequence>MSAEEYKTKGNQAFSAKEYEKAIEFFSKAIDVDPSNHVLYSNRSASYSSLKQYDKALEDANKTVELKSDWAKGYSRKGAALHGLGKLKEARETYEEGLKVDPNNAQLKKALEEIERADTGSQFKIFGDDALVRIAMNPKLRSYLDQPDFVEKIKAIQADPNQLQLHMQDNRVKEALMFLLTGAMNFPQEPQEPKETEKPTVPEPKTRDIPEPEPEPTEKSEDDLKKEEAIKEKNLGNEAYKKREFEKALQHYDKAWELDSTNASILTNKAGELSFTFII</sequence>
<feature type="region of interest" description="Disordered" evidence="6">
    <location>
        <begin position="185"/>
        <end position="237"/>
    </location>
</feature>
<feature type="repeat" description="TPR" evidence="5">
    <location>
        <begin position="229"/>
        <end position="262"/>
    </location>
</feature>
<evidence type="ECO:0000256" key="5">
    <source>
        <dbReference type="PROSITE-ProRule" id="PRU00339"/>
    </source>
</evidence>
<dbReference type="PROSITE" id="PS50005">
    <property type="entry name" value="TPR"/>
    <property type="match status" value="3"/>
</dbReference>
<dbReference type="GO" id="GO:0005737">
    <property type="term" value="C:cytoplasm"/>
    <property type="evidence" value="ECO:0007669"/>
    <property type="project" value="UniProtKB-SubCell"/>
</dbReference>
<reference evidence="8 9" key="1">
    <citation type="journal article" date="2019" name="Environ. Microbiol.">
        <title>At the nexus of three kingdoms: the genome of the mycorrhizal fungus Gigaspora margarita provides insights into plant, endobacterial and fungal interactions.</title>
        <authorList>
            <person name="Venice F."/>
            <person name="Ghignone S."/>
            <person name="Salvioli di Fossalunga A."/>
            <person name="Amselem J."/>
            <person name="Novero M."/>
            <person name="Xianan X."/>
            <person name="Sedzielewska Toro K."/>
            <person name="Morin E."/>
            <person name="Lipzen A."/>
            <person name="Grigoriev I.V."/>
            <person name="Henrissat B."/>
            <person name="Martin F.M."/>
            <person name="Bonfante P."/>
        </authorList>
    </citation>
    <scope>NUCLEOTIDE SEQUENCE [LARGE SCALE GENOMIC DNA]</scope>
    <source>
        <strain evidence="8 9">BEG34</strain>
    </source>
</reference>
<dbReference type="Gene3D" id="1.25.40.10">
    <property type="entry name" value="Tetratricopeptide repeat domain"/>
    <property type="match status" value="2"/>
</dbReference>
<keyword evidence="9" id="KW-1185">Reference proteome</keyword>
<feature type="repeat" description="TPR" evidence="5">
    <location>
        <begin position="3"/>
        <end position="36"/>
    </location>
</feature>
<evidence type="ECO:0000256" key="1">
    <source>
        <dbReference type="ARBA" id="ARBA00004496"/>
    </source>
</evidence>
<dbReference type="InterPro" id="IPR011990">
    <property type="entry name" value="TPR-like_helical_dom_sf"/>
</dbReference>
<dbReference type="AlphaFoldDB" id="A0A8H3ZYB8"/>
<dbReference type="InterPro" id="IPR019734">
    <property type="entry name" value="TPR_rpt"/>
</dbReference>
<name>A0A8H3ZYB8_GIGMA</name>